<name>A0ABY6Q198_9ACTN</name>
<dbReference type="RefSeq" id="WP_265546968.1">
    <property type="nucleotide sequence ID" value="NZ_CP098740.1"/>
</dbReference>
<evidence type="ECO:0000256" key="1">
    <source>
        <dbReference type="SAM" id="MobiDB-lite"/>
    </source>
</evidence>
<dbReference type="EMBL" id="CP098740">
    <property type="protein sequence ID" value="UZK58325.1"/>
    <property type="molecule type" value="Genomic_DNA"/>
</dbReference>
<protein>
    <submittedName>
        <fullName evidence="2">Uncharacterized protein</fullName>
    </submittedName>
</protein>
<dbReference type="Proteomes" id="UP001164963">
    <property type="component" value="Chromosome"/>
</dbReference>
<organism evidence="2 3">
    <name type="scientific">Streptomyces drozdowiczii</name>
    <dbReference type="NCBI Taxonomy" id="202862"/>
    <lineage>
        <taxon>Bacteria</taxon>
        <taxon>Bacillati</taxon>
        <taxon>Actinomycetota</taxon>
        <taxon>Actinomycetes</taxon>
        <taxon>Kitasatosporales</taxon>
        <taxon>Streptomycetaceae</taxon>
        <taxon>Streptomyces</taxon>
    </lineage>
</organism>
<keyword evidence="3" id="KW-1185">Reference proteome</keyword>
<accession>A0ABY6Q198</accession>
<evidence type="ECO:0000313" key="3">
    <source>
        <dbReference type="Proteomes" id="UP001164963"/>
    </source>
</evidence>
<feature type="region of interest" description="Disordered" evidence="1">
    <location>
        <begin position="1"/>
        <end position="34"/>
    </location>
</feature>
<proteinExistence type="predicted"/>
<reference evidence="2" key="1">
    <citation type="journal article" date="2022" name="Front. Microbiol.">
        <title>Mirubactin C rescues the lethal effect of cell wall biosynthesis mutations in Bacillus subtilis.</title>
        <authorList>
            <person name="Kepplinger B."/>
            <person name="Wen X."/>
            <person name="Tyler A.R."/>
            <person name="Kim B.Y."/>
            <person name="Brown J."/>
            <person name="Banks P."/>
            <person name="Dashti Y."/>
            <person name="Mackenzie E.S."/>
            <person name="Wills C."/>
            <person name="Kawai Y."/>
            <person name="Waldron K.J."/>
            <person name="Allenby N.E.E."/>
            <person name="Wu L.J."/>
            <person name="Hall M.J."/>
            <person name="Errington J."/>
        </authorList>
    </citation>
    <scope>NUCLEOTIDE SEQUENCE</scope>
    <source>
        <strain evidence="2">MDA8-470</strain>
    </source>
</reference>
<gene>
    <name evidence="2" type="ORF">NEH16_33385</name>
</gene>
<evidence type="ECO:0000313" key="2">
    <source>
        <dbReference type="EMBL" id="UZK58325.1"/>
    </source>
</evidence>
<sequence length="177" mass="19533">MASKKKQNPGARRAQKNARRATRNRRTPGAPRIRSLYNLNPPGCYYQEWDRPTGTDENVMDKVVEEFGADSGEAATMRLLLEYRAIYGPQIPIAAACHLDLILRDTDLVADLHESLGSEPEDVRESIHSLHAQGMLLIADDGSLWMTVPPGTPYSAPNGQWAFVEKKADVPKPAPVG</sequence>
<feature type="compositionally biased region" description="Basic residues" evidence="1">
    <location>
        <begin position="1"/>
        <end position="26"/>
    </location>
</feature>